<dbReference type="AlphaFoldDB" id="A0A498I4F4"/>
<dbReference type="PANTHER" id="PTHR36782:SF1">
    <property type="entry name" value="CALCIUM UNIPORTER PROTEIN"/>
    <property type="match status" value="1"/>
</dbReference>
<name>A0A498I4F4_MALDO</name>
<accession>A0A498I4F4</accession>
<evidence type="ECO:0000313" key="3">
    <source>
        <dbReference type="Proteomes" id="UP000290289"/>
    </source>
</evidence>
<dbReference type="STRING" id="3750.A0A498I4F4"/>
<evidence type="ECO:0000313" key="2">
    <source>
        <dbReference type="EMBL" id="RXH78100.1"/>
    </source>
</evidence>
<keyword evidence="3" id="KW-1185">Reference proteome</keyword>
<dbReference type="EMBL" id="RDQH01000340">
    <property type="protein sequence ID" value="RXH78100.1"/>
    <property type="molecule type" value="Genomic_DNA"/>
</dbReference>
<gene>
    <name evidence="2" type="ORF">DVH24_040071</name>
</gene>
<sequence length="307" mass="33961">MLNSLLSFFNKIKAIDDMLELRKPYVKNVVYIDELISKKPSSRKEEINGTCTYYENSEPLIKKELEDGKGGVIRVKVKMTKQEAARMLSKCKNGGILDFKDVAGEFAQIPKGHISVESSPASTLCTAAIVLGEGRFEHRTVGPEFAESSGTYASLVPREKQTRTSYLIGSDRVEEYPPTTSWKVSPDYGHLWHPDSYGTQFTNDTLTITDWYDPSRIPPWALQNVGGLLNDAENVKKTPACFSMMGCFPLGTNRENFDAQNLQIVTQLVAADRAAHMVRSGKGAQMANINEATEDIRIPTNATALGA</sequence>
<dbReference type="PANTHER" id="PTHR36782">
    <property type="entry name" value="BNAC03G62080D PROTEIN"/>
    <property type="match status" value="1"/>
</dbReference>
<protein>
    <recommendedName>
        <fullName evidence="1">DUF7890 domain-containing protein</fullName>
    </recommendedName>
</protein>
<reference evidence="2 3" key="1">
    <citation type="submission" date="2018-10" db="EMBL/GenBank/DDBJ databases">
        <title>A high-quality apple genome assembly.</title>
        <authorList>
            <person name="Hu J."/>
        </authorList>
    </citation>
    <scope>NUCLEOTIDE SEQUENCE [LARGE SCALE GENOMIC DNA]</scope>
    <source>
        <strain evidence="3">cv. HFTH1</strain>
        <tissue evidence="2">Young leaf</tissue>
    </source>
</reference>
<dbReference type="Proteomes" id="UP000290289">
    <property type="component" value="Chromosome 14"/>
</dbReference>
<dbReference type="Pfam" id="PF25418">
    <property type="entry name" value="DUF7890"/>
    <property type="match status" value="1"/>
</dbReference>
<organism evidence="2 3">
    <name type="scientific">Malus domestica</name>
    <name type="common">Apple</name>
    <name type="synonym">Pyrus malus</name>
    <dbReference type="NCBI Taxonomy" id="3750"/>
    <lineage>
        <taxon>Eukaryota</taxon>
        <taxon>Viridiplantae</taxon>
        <taxon>Streptophyta</taxon>
        <taxon>Embryophyta</taxon>
        <taxon>Tracheophyta</taxon>
        <taxon>Spermatophyta</taxon>
        <taxon>Magnoliopsida</taxon>
        <taxon>eudicotyledons</taxon>
        <taxon>Gunneridae</taxon>
        <taxon>Pentapetalae</taxon>
        <taxon>rosids</taxon>
        <taxon>fabids</taxon>
        <taxon>Rosales</taxon>
        <taxon>Rosaceae</taxon>
        <taxon>Amygdaloideae</taxon>
        <taxon>Maleae</taxon>
        <taxon>Malus</taxon>
    </lineage>
</organism>
<proteinExistence type="predicted"/>
<comment type="caution">
    <text evidence="2">The sequence shown here is derived from an EMBL/GenBank/DDBJ whole genome shotgun (WGS) entry which is preliminary data.</text>
</comment>
<feature type="domain" description="DUF7890" evidence="1">
    <location>
        <begin position="72"/>
        <end position="116"/>
    </location>
</feature>
<evidence type="ECO:0000259" key="1">
    <source>
        <dbReference type="Pfam" id="PF25418"/>
    </source>
</evidence>
<dbReference type="InterPro" id="IPR057212">
    <property type="entry name" value="DUF7890"/>
</dbReference>